<protein>
    <submittedName>
        <fullName evidence="1">Unnamed protein product</fullName>
    </submittedName>
</protein>
<reference evidence="1" key="1">
    <citation type="submission" date="2023-04" db="EMBL/GenBank/DDBJ databases">
        <title>Phytophthora fragariaefolia NBRC 109709.</title>
        <authorList>
            <person name="Ichikawa N."/>
            <person name="Sato H."/>
            <person name="Tonouchi N."/>
        </authorList>
    </citation>
    <scope>NUCLEOTIDE SEQUENCE</scope>
    <source>
        <strain evidence="1">NBRC 109709</strain>
    </source>
</reference>
<sequence>MGIFTGVSRCHGEVMGSKADEGWGGVRALLHWDINQEGVSMIGCHEPVAGNVNLPTIDSYSRELGTLFEAIIPPVVRLCAVGGAATETIEAWQQLRGNSTSRGLANYAWTFEGNLPSPAIGKMTIELIAQTAMTCFSLTLDSRNSMISRRDAGNSYAQQELKVVAENTGFLLSTLVCGCSLCDLKGVNPTLQLSERYPQPIELELKCDWASDIMVAAICSAVAEPVLVNNLKFYMGERWGRHIQILTPKQWGWLVYALCATGSDVPTRKLICNTKMSLTQEYVLTTAAVLQTGYQEPALVRSTPPCLEYGFADVPKGTKLWPNGLACDDPTTFVLSRDQFCRAAYIPAVPDTVNVVVPGYGVCKMGVDARQFLRISPSVNCGYIQRSRCIQVLDLELLAVESESLLKELLLLIGGGLRKLSLRYSGDNEACVMFDDLATACPDLEKLTIDLFVVVLRSNKFWRGSS</sequence>
<evidence type="ECO:0000313" key="2">
    <source>
        <dbReference type="Proteomes" id="UP001165121"/>
    </source>
</evidence>
<organism evidence="1 2">
    <name type="scientific">Phytophthora fragariaefolia</name>
    <dbReference type="NCBI Taxonomy" id="1490495"/>
    <lineage>
        <taxon>Eukaryota</taxon>
        <taxon>Sar</taxon>
        <taxon>Stramenopiles</taxon>
        <taxon>Oomycota</taxon>
        <taxon>Peronosporomycetes</taxon>
        <taxon>Peronosporales</taxon>
        <taxon>Peronosporaceae</taxon>
        <taxon>Phytophthora</taxon>
    </lineage>
</organism>
<accession>A0A9W6U9Q8</accession>
<proteinExistence type="predicted"/>
<name>A0A9W6U9Q8_9STRA</name>
<dbReference type="AlphaFoldDB" id="A0A9W6U9Q8"/>
<evidence type="ECO:0000313" key="1">
    <source>
        <dbReference type="EMBL" id="GMF28984.1"/>
    </source>
</evidence>
<dbReference type="OrthoDB" id="129552at2759"/>
<gene>
    <name evidence="1" type="ORF">Pfra01_000611200</name>
</gene>
<keyword evidence="2" id="KW-1185">Reference proteome</keyword>
<comment type="caution">
    <text evidence="1">The sequence shown here is derived from an EMBL/GenBank/DDBJ whole genome shotgun (WGS) entry which is preliminary data.</text>
</comment>
<dbReference type="EMBL" id="BSXT01000512">
    <property type="protein sequence ID" value="GMF28984.1"/>
    <property type="molecule type" value="Genomic_DNA"/>
</dbReference>
<dbReference type="Proteomes" id="UP001165121">
    <property type="component" value="Unassembled WGS sequence"/>
</dbReference>